<gene>
    <name evidence="2" type="ORF">Fot_42187</name>
</gene>
<reference evidence="3" key="1">
    <citation type="submission" date="2024-07" db="EMBL/GenBank/DDBJ databases">
        <title>Two chromosome-level genome assemblies of Korean endemic species Abeliophyllum distichum and Forsythia ovata (Oleaceae).</title>
        <authorList>
            <person name="Jang H."/>
        </authorList>
    </citation>
    <scope>NUCLEOTIDE SEQUENCE [LARGE SCALE GENOMIC DNA]</scope>
</reference>
<feature type="region of interest" description="Disordered" evidence="1">
    <location>
        <begin position="1"/>
        <end position="25"/>
    </location>
</feature>
<protein>
    <submittedName>
        <fullName evidence="2">Uncharacterized protein</fullName>
    </submittedName>
</protein>
<dbReference type="Proteomes" id="UP001604277">
    <property type="component" value="Unassembled WGS sequence"/>
</dbReference>
<evidence type="ECO:0000313" key="2">
    <source>
        <dbReference type="EMBL" id="KAL2488895.1"/>
    </source>
</evidence>
<evidence type="ECO:0000313" key="3">
    <source>
        <dbReference type="Proteomes" id="UP001604277"/>
    </source>
</evidence>
<keyword evidence="3" id="KW-1185">Reference proteome</keyword>
<sequence length="150" mass="16953">MSGRTRGRPRIEHPDAPSQDMAEEQQPPLQFATVQQVTILQDQMLTIMEMLQRMTAPPYTSEVPPTTVIPSAAKAPLATEFPLTDEILPSETIQTHETTSTSRHLIPLNWESVLNEEVIARRKSRGRPILIKEDPFTEDIMIVPLPSKFK</sequence>
<dbReference type="AlphaFoldDB" id="A0ABD1RKF6"/>
<dbReference type="EMBL" id="JBFOLJ010000012">
    <property type="protein sequence ID" value="KAL2488895.1"/>
    <property type="molecule type" value="Genomic_DNA"/>
</dbReference>
<accession>A0ABD1RKF6</accession>
<evidence type="ECO:0000256" key="1">
    <source>
        <dbReference type="SAM" id="MobiDB-lite"/>
    </source>
</evidence>
<organism evidence="2 3">
    <name type="scientific">Forsythia ovata</name>
    <dbReference type="NCBI Taxonomy" id="205694"/>
    <lineage>
        <taxon>Eukaryota</taxon>
        <taxon>Viridiplantae</taxon>
        <taxon>Streptophyta</taxon>
        <taxon>Embryophyta</taxon>
        <taxon>Tracheophyta</taxon>
        <taxon>Spermatophyta</taxon>
        <taxon>Magnoliopsida</taxon>
        <taxon>eudicotyledons</taxon>
        <taxon>Gunneridae</taxon>
        <taxon>Pentapetalae</taxon>
        <taxon>asterids</taxon>
        <taxon>lamiids</taxon>
        <taxon>Lamiales</taxon>
        <taxon>Oleaceae</taxon>
        <taxon>Forsythieae</taxon>
        <taxon>Forsythia</taxon>
    </lineage>
</organism>
<comment type="caution">
    <text evidence="2">The sequence shown here is derived from an EMBL/GenBank/DDBJ whole genome shotgun (WGS) entry which is preliminary data.</text>
</comment>
<proteinExistence type="predicted"/>
<name>A0ABD1RKF6_9LAMI</name>